<sequence>MQNILVLRYLSPPKILTRGTNIAAENSVSLTLVLQFFCE</sequence>
<keyword evidence="2" id="KW-1185">Reference proteome</keyword>
<reference evidence="1 2" key="1">
    <citation type="submission" date="2019-12" db="EMBL/GenBank/DDBJ databases">
        <title>Genome sequencing and assembly of endphytes of Porphyra tenera.</title>
        <authorList>
            <person name="Park J.M."/>
            <person name="Shin R."/>
            <person name="Jo S.H."/>
        </authorList>
    </citation>
    <scope>NUCLEOTIDE SEQUENCE [LARGE SCALE GENOMIC DNA]</scope>
    <source>
        <strain evidence="1 2">GPM4</strain>
    </source>
</reference>
<dbReference type="EMBL" id="CP047656">
    <property type="protein sequence ID" value="QHJ11940.1"/>
    <property type="molecule type" value="Genomic_DNA"/>
</dbReference>
<dbReference type="AlphaFoldDB" id="A0A857JLE3"/>
<gene>
    <name evidence="1" type="ORF">FX988_02176</name>
</gene>
<dbReference type="Proteomes" id="UP000464524">
    <property type="component" value="Chromosome"/>
</dbReference>
<name>A0A857JLE3_9ALTE</name>
<organism evidence="1 2">
    <name type="scientific">Paraglaciecola mesophila</name>
    <dbReference type="NCBI Taxonomy" id="197222"/>
    <lineage>
        <taxon>Bacteria</taxon>
        <taxon>Pseudomonadati</taxon>
        <taxon>Pseudomonadota</taxon>
        <taxon>Gammaproteobacteria</taxon>
        <taxon>Alteromonadales</taxon>
        <taxon>Alteromonadaceae</taxon>
        <taxon>Paraglaciecola</taxon>
    </lineage>
</organism>
<accession>A0A857JLE3</accession>
<evidence type="ECO:0000313" key="1">
    <source>
        <dbReference type="EMBL" id="QHJ11940.1"/>
    </source>
</evidence>
<dbReference type="KEGG" id="pmes:FX988_02176"/>
<proteinExistence type="predicted"/>
<protein>
    <submittedName>
        <fullName evidence="1">Uncharacterized protein</fullName>
    </submittedName>
</protein>
<evidence type="ECO:0000313" key="2">
    <source>
        <dbReference type="Proteomes" id="UP000464524"/>
    </source>
</evidence>